<gene>
    <name evidence="6" type="ORF">FA14DRAFT_160807</name>
</gene>
<evidence type="ECO:0000256" key="3">
    <source>
        <dbReference type="ARBA" id="ARBA00022989"/>
    </source>
</evidence>
<evidence type="ECO:0000256" key="1">
    <source>
        <dbReference type="ARBA" id="ARBA00004141"/>
    </source>
</evidence>
<dbReference type="InParanoid" id="A0A316VDU3"/>
<dbReference type="InterPro" id="IPR007203">
    <property type="entry name" value="ORMDL"/>
</dbReference>
<evidence type="ECO:0000313" key="7">
    <source>
        <dbReference type="Proteomes" id="UP000245771"/>
    </source>
</evidence>
<accession>A0A316VDU3</accession>
<keyword evidence="7" id="KW-1185">Reference proteome</keyword>
<keyword evidence="4" id="KW-0472">Membrane</keyword>
<proteinExistence type="predicted"/>
<evidence type="ECO:0000256" key="5">
    <source>
        <dbReference type="SAM" id="MobiDB-lite"/>
    </source>
</evidence>
<dbReference type="AlphaFoldDB" id="A0A316VDU3"/>
<feature type="region of interest" description="Disordered" evidence="5">
    <location>
        <begin position="34"/>
        <end position="76"/>
    </location>
</feature>
<dbReference type="FunCoup" id="A0A316VDU3">
    <property type="interactions" value="215"/>
</dbReference>
<dbReference type="Pfam" id="PF04061">
    <property type="entry name" value="ORMDL"/>
    <property type="match status" value="1"/>
</dbReference>
<comment type="subcellular location">
    <subcellularLocation>
        <location evidence="1">Membrane</location>
        <topology evidence="1">Multi-pass membrane protein</topology>
    </subcellularLocation>
</comment>
<protein>
    <submittedName>
        <fullName evidence="6">ORMDL-domain-containing protein</fullName>
    </submittedName>
</protein>
<sequence>MAATMDGFGGASSSFLGSANTSYPARARSPPFYNDVNYQPSNNIGSSIGRSSTPGSQIRSGSNSTANSAMNPNGSSTLVATANGPMMSNAAIASASAISDSKKRNLEGKGHRKRSSSLVMVEKIEQSHEELLDQSAGYNYNADWVNYKGAWVIHVVLIVAGKILLDAVPSMGQDTSWTIVNLSYMALSYLMFHYVTGVPFESNAGVYDELTLWEQIDEGAQYTPAKKWLTSVPIGLFLISTHYTRYNPWLFSLNFCSLLFVLFPKLPILHRLRFKIMMPFTPAHSMPPTPVPSRPSSAAGFR</sequence>
<dbReference type="GeneID" id="37020620"/>
<name>A0A316VDU3_9BASI</name>
<dbReference type="Proteomes" id="UP000245771">
    <property type="component" value="Unassembled WGS sequence"/>
</dbReference>
<dbReference type="PANTHER" id="PTHR12665">
    <property type="entry name" value="ORMDL PROTEINS"/>
    <property type="match status" value="1"/>
</dbReference>
<reference evidence="6 7" key="1">
    <citation type="journal article" date="2018" name="Mol. Biol. Evol.">
        <title>Broad Genomic Sampling Reveals a Smut Pathogenic Ancestry of the Fungal Clade Ustilaginomycotina.</title>
        <authorList>
            <person name="Kijpornyongpan T."/>
            <person name="Mondo S.J."/>
            <person name="Barry K."/>
            <person name="Sandor L."/>
            <person name="Lee J."/>
            <person name="Lipzen A."/>
            <person name="Pangilinan J."/>
            <person name="LaButti K."/>
            <person name="Hainaut M."/>
            <person name="Henrissat B."/>
            <person name="Grigoriev I.V."/>
            <person name="Spatafora J.W."/>
            <person name="Aime M.C."/>
        </authorList>
    </citation>
    <scope>NUCLEOTIDE SEQUENCE [LARGE SCALE GENOMIC DNA]</scope>
    <source>
        <strain evidence="6 7">MCA 3882</strain>
    </source>
</reference>
<dbReference type="RefSeq" id="XP_025356111.1">
    <property type="nucleotide sequence ID" value="XM_025498839.1"/>
</dbReference>
<feature type="compositionally biased region" description="Polar residues" evidence="5">
    <location>
        <begin position="53"/>
        <end position="76"/>
    </location>
</feature>
<evidence type="ECO:0000256" key="2">
    <source>
        <dbReference type="ARBA" id="ARBA00022692"/>
    </source>
</evidence>
<keyword evidence="3" id="KW-1133">Transmembrane helix</keyword>
<evidence type="ECO:0000256" key="4">
    <source>
        <dbReference type="ARBA" id="ARBA00023136"/>
    </source>
</evidence>
<keyword evidence="2" id="KW-0812">Transmembrane</keyword>
<dbReference type="GO" id="GO:0005789">
    <property type="term" value="C:endoplasmic reticulum membrane"/>
    <property type="evidence" value="ECO:0007669"/>
    <property type="project" value="InterPro"/>
</dbReference>
<dbReference type="OrthoDB" id="1932233at2759"/>
<dbReference type="STRING" id="1280837.A0A316VDU3"/>
<feature type="compositionally biased region" description="Low complexity" evidence="5">
    <location>
        <begin position="41"/>
        <end position="52"/>
    </location>
</feature>
<evidence type="ECO:0000313" key="6">
    <source>
        <dbReference type="EMBL" id="PWN35809.1"/>
    </source>
</evidence>
<organism evidence="6 7">
    <name type="scientific">Meira miltonrushii</name>
    <dbReference type="NCBI Taxonomy" id="1280837"/>
    <lineage>
        <taxon>Eukaryota</taxon>
        <taxon>Fungi</taxon>
        <taxon>Dikarya</taxon>
        <taxon>Basidiomycota</taxon>
        <taxon>Ustilaginomycotina</taxon>
        <taxon>Exobasidiomycetes</taxon>
        <taxon>Exobasidiales</taxon>
        <taxon>Brachybasidiaceae</taxon>
        <taxon>Meira</taxon>
    </lineage>
</organism>
<dbReference type="EMBL" id="KZ819603">
    <property type="protein sequence ID" value="PWN35809.1"/>
    <property type="molecule type" value="Genomic_DNA"/>
</dbReference>